<dbReference type="InterPro" id="IPR000212">
    <property type="entry name" value="DNA_helicase_UvrD/REP"/>
</dbReference>
<evidence type="ECO:0000256" key="10">
    <source>
        <dbReference type="ARBA" id="ARBA00048988"/>
    </source>
</evidence>
<evidence type="ECO:0000256" key="5">
    <source>
        <dbReference type="ARBA" id="ARBA00022840"/>
    </source>
</evidence>
<dbReference type="EMBL" id="VMSO01000001">
    <property type="protein sequence ID" value="KAA8502706.1"/>
    <property type="molecule type" value="Genomic_DNA"/>
</dbReference>
<dbReference type="CDD" id="cd17932">
    <property type="entry name" value="DEXQc_UvrD"/>
    <property type="match status" value="1"/>
</dbReference>
<dbReference type="InterPro" id="IPR014016">
    <property type="entry name" value="UvrD-like_ATP-bd"/>
</dbReference>
<dbReference type="PROSITE" id="PS51198">
    <property type="entry name" value="UVRD_HELICASE_ATP_BIND"/>
    <property type="match status" value="1"/>
</dbReference>
<name>A0A5M9I3P8_9FIRM</name>
<keyword evidence="6" id="KW-0238">DNA-binding</keyword>
<dbReference type="Gene3D" id="1.10.10.160">
    <property type="match status" value="1"/>
</dbReference>
<dbReference type="Gene3D" id="3.40.50.300">
    <property type="entry name" value="P-loop containing nucleotide triphosphate hydrolases"/>
    <property type="match status" value="2"/>
</dbReference>
<dbReference type="Gene3D" id="1.10.486.10">
    <property type="entry name" value="PCRA, domain 4"/>
    <property type="match status" value="1"/>
</dbReference>
<accession>A0A5M9I3P8</accession>
<keyword evidence="15" id="KW-1185">Reference proteome</keyword>
<dbReference type="GO" id="GO:0000725">
    <property type="term" value="P:recombinational repair"/>
    <property type="evidence" value="ECO:0007669"/>
    <property type="project" value="TreeGrafter"/>
</dbReference>
<organism evidence="14 15">
    <name type="scientific">Mediterraneibacter catenae</name>
    <dbReference type="NCBI Taxonomy" id="2594882"/>
    <lineage>
        <taxon>Bacteria</taxon>
        <taxon>Bacillati</taxon>
        <taxon>Bacillota</taxon>
        <taxon>Clostridia</taxon>
        <taxon>Lachnospirales</taxon>
        <taxon>Lachnospiraceae</taxon>
        <taxon>Mediterraneibacter</taxon>
    </lineage>
</organism>
<comment type="catalytic activity">
    <reaction evidence="8">
        <text>Couples ATP hydrolysis with the unwinding of duplex DNA by translocating in the 3'-5' direction.</text>
        <dbReference type="EC" id="5.6.2.4"/>
    </reaction>
</comment>
<dbReference type="InterPro" id="IPR013986">
    <property type="entry name" value="DExx_box_DNA_helicase_dom_sf"/>
</dbReference>
<evidence type="ECO:0000259" key="13">
    <source>
        <dbReference type="PROSITE" id="PS51217"/>
    </source>
</evidence>
<dbReference type="RefSeq" id="WP_150309910.1">
    <property type="nucleotide sequence ID" value="NZ_VMSO01000001.1"/>
</dbReference>
<dbReference type="EC" id="5.6.2.4" evidence="9"/>
<comment type="catalytic activity">
    <reaction evidence="10">
        <text>ATP + H2O = ADP + phosphate + H(+)</text>
        <dbReference type="Rhea" id="RHEA:13065"/>
        <dbReference type="ChEBI" id="CHEBI:15377"/>
        <dbReference type="ChEBI" id="CHEBI:15378"/>
        <dbReference type="ChEBI" id="CHEBI:30616"/>
        <dbReference type="ChEBI" id="CHEBI:43474"/>
        <dbReference type="ChEBI" id="CHEBI:456216"/>
        <dbReference type="EC" id="5.6.2.4"/>
    </reaction>
</comment>
<evidence type="ECO:0000313" key="15">
    <source>
        <dbReference type="Proteomes" id="UP000322025"/>
    </source>
</evidence>
<gene>
    <name evidence="14" type="ORF">FNY66_00120</name>
</gene>
<evidence type="ECO:0000259" key="12">
    <source>
        <dbReference type="PROSITE" id="PS51198"/>
    </source>
</evidence>
<keyword evidence="5 11" id="KW-0067">ATP-binding</keyword>
<dbReference type="InterPro" id="IPR027417">
    <property type="entry name" value="P-loop_NTPase"/>
</dbReference>
<proteinExistence type="inferred from homology"/>
<dbReference type="GO" id="GO:0016887">
    <property type="term" value="F:ATP hydrolysis activity"/>
    <property type="evidence" value="ECO:0007669"/>
    <property type="project" value="RHEA"/>
</dbReference>
<evidence type="ECO:0000256" key="6">
    <source>
        <dbReference type="ARBA" id="ARBA00023125"/>
    </source>
</evidence>
<dbReference type="AlphaFoldDB" id="A0A5M9I3P8"/>
<keyword evidence="3 11" id="KW-0378">Hydrolase</keyword>
<protein>
    <recommendedName>
        <fullName evidence="9">DNA 3'-5' helicase</fullName>
        <ecNumber evidence="9">5.6.2.4</ecNumber>
    </recommendedName>
</protein>
<dbReference type="OrthoDB" id="9810135at2"/>
<dbReference type="InterPro" id="IPR014017">
    <property type="entry name" value="DNA_helicase_UvrD-like_C"/>
</dbReference>
<dbReference type="SUPFAM" id="SSF52540">
    <property type="entry name" value="P-loop containing nucleoside triphosphate hydrolases"/>
    <property type="match status" value="1"/>
</dbReference>
<dbReference type="PANTHER" id="PTHR11070">
    <property type="entry name" value="UVRD / RECB / PCRA DNA HELICASE FAMILY MEMBER"/>
    <property type="match status" value="1"/>
</dbReference>
<evidence type="ECO:0000256" key="1">
    <source>
        <dbReference type="ARBA" id="ARBA00009922"/>
    </source>
</evidence>
<keyword evidence="2 11" id="KW-0547">Nucleotide-binding</keyword>
<dbReference type="Proteomes" id="UP000322025">
    <property type="component" value="Unassembled WGS sequence"/>
</dbReference>
<evidence type="ECO:0000256" key="7">
    <source>
        <dbReference type="ARBA" id="ARBA00023235"/>
    </source>
</evidence>
<dbReference type="GO" id="GO:0043138">
    <property type="term" value="F:3'-5' DNA helicase activity"/>
    <property type="evidence" value="ECO:0007669"/>
    <property type="project" value="UniProtKB-EC"/>
</dbReference>
<evidence type="ECO:0000313" key="14">
    <source>
        <dbReference type="EMBL" id="KAA8502706.1"/>
    </source>
</evidence>
<evidence type="ECO:0000256" key="9">
    <source>
        <dbReference type="ARBA" id="ARBA00034808"/>
    </source>
</evidence>
<feature type="domain" description="UvrD-like helicase C-terminal" evidence="13">
    <location>
        <begin position="277"/>
        <end position="539"/>
    </location>
</feature>
<evidence type="ECO:0000256" key="11">
    <source>
        <dbReference type="PROSITE-ProRule" id="PRU00560"/>
    </source>
</evidence>
<dbReference type="GO" id="GO:0003677">
    <property type="term" value="F:DNA binding"/>
    <property type="evidence" value="ECO:0007669"/>
    <property type="project" value="UniProtKB-KW"/>
</dbReference>
<evidence type="ECO:0000256" key="3">
    <source>
        <dbReference type="ARBA" id="ARBA00022801"/>
    </source>
</evidence>
<evidence type="ECO:0000256" key="2">
    <source>
        <dbReference type="ARBA" id="ARBA00022741"/>
    </source>
</evidence>
<dbReference type="CDD" id="cd18807">
    <property type="entry name" value="SF1_C_UvrD"/>
    <property type="match status" value="1"/>
</dbReference>
<dbReference type="PANTHER" id="PTHR11070:SF2">
    <property type="entry name" value="ATP-DEPENDENT DNA HELICASE SRS2"/>
    <property type="match status" value="1"/>
</dbReference>
<dbReference type="Pfam" id="PF00580">
    <property type="entry name" value="UvrD-helicase"/>
    <property type="match status" value="1"/>
</dbReference>
<feature type="domain" description="UvrD-like helicase ATP-binding" evidence="12">
    <location>
        <begin position="1"/>
        <end position="276"/>
    </location>
</feature>
<sequence length="610" mass="71314">MKFNEMQQKAVIHGTGPCQVLAGPGSGKTLTIVNRIRYLIEECGVRPEEILVVTFTRYAAAEMKTRLRTLIGRRNIPVTAGTFHGIYYGILKWAYKIGSQNILSEEEKYQILKSVISGQELEIFDEEDFLRDIAEEIGKIKNNRLSPDEFVSAKVNADAFREIYRAYEEKRKSLRKIDFDDMLVVCYELFASRPDILALWQKKFKFILVDEFQDINRVQYDVIRMLAVPENNLYVVGDDDQAIYGFRGADSELMFQFREDYPDAEQIVLGTNYRSTGNIVKNSLKVISHNKRRFQKELNAVKDSGKCLHVQELKDPVEEAGYVADAIEKQMESGAAAEDMAVLFRIHTDARPLVEELIERHIPFQMKEHLPNIYNHFAAKDILAYFRLALGKRERRDFLQVMNRPKRYIGRDSLAGAEVSFEEIRKFYCDKDWMLDRIDQFEWDVKMLAKMAPYAGIQYIRKRIGYDDFIKDYAYTHNVERQDLNEILAELEESARPYTTIEEWFRHIEEYTETLRVKERQKSMEQEGVRLMTLHAAKGLEFDTVWLIEVNEGQIPYKKAKTDQQTEEERRLFYVGMTRAREQLTVCYVKTKNGKASDPSRFVDELLEDS</sequence>
<dbReference type="GO" id="GO:0005524">
    <property type="term" value="F:ATP binding"/>
    <property type="evidence" value="ECO:0007669"/>
    <property type="project" value="UniProtKB-UniRule"/>
</dbReference>
<comment type="similarity">
    <text evidence="1">Belongs to the helicase family. UvrD subfamily.</text>
</comment>
<dbReference type="PROSITE" id="PS51217">
    <property type="entry name" value="UVRD_HELICASE_CTER"/>
    <property type="match status" value="1"/>
</dbReference>
<evidence type="ECO:0000256" key="4">
    <source>
        <dbReference type="ARBA" id="ARBA00022806"/>
    </source>
</evidence>
<reference evidence="14 15" key="1">
    <citation type="submission" date="2019-07" db="EMBL/GenBank/DDBJ databases">
        <authorList>
            <person name="Wongkuna S."/>
            <person name="Scaria J."/>
        </authorList>
    </citation>
    <scope>NUCLEOTIDE SEQUENCE [LARGE SCALE GENOMIC DNA]</scope>
    <source>
        <strain evidence="14 15">SW178</strain>
    </source>
</reference>
<dbReference type="Pfam" id="PF13361">
    <property type="entry name" value="UvrD_C"/>
    <property type="match status" value="1"/>
</dbReference>
<keyword evidence="7" id="KW-0413">Isomerase</keyword>
<feature type="binding site" evidence="11">
    <location>
        <begin position="22"/>
        <end position="29"/>
    </location>
    <ligand>
        <name>ATP</name>
        <dbReference type="ChEBI" id="CHEBI:30616"/>
    </ligand>
</feature>
<comment type="caution">
    <text evidence="14">The sequence shown here is derived from an EMBL/GenBank/DDBJ whole genome shotgun (WGS) entry which is preliminary data.</text>
</comment>
<keyword evidence="4 11" id="KW-0347">Helicase</keyword>
<evidence type="ECO:0000256" key="8">
    <source>
        <dbReference type="ARBA" id="ARBA00034617"/>
    </source>
</evidence>